<feature type="signal peptide" evidence="4">
    <location>
        <begin position="1"/>
        <end position="20"/>
    </location>
</feature>
<evidence type="ECO:0008006" key="7">
    <source>
        <dbReference type="Google" id="ProtNLM"/>
    </source>
</evidence>
<evidence type="ECO:0000313" key="6">
    <source>
        <dbReference type="Proteomes" id="UP001162802"/>
    </source>
</evidence>
<feature type="coiled-coil region" evidence="1">
    <location>
        <begin position="135"/>
        <end position="169"/>
    </location>
</feature>
<proteinExistence type="predicted"/>
<comment type="caution">
    <text evidence="5">The sequence shown here is derived from an EMBL/GenBank/DDBJ whole genome shotgun (WGS) entry which is preliminary data.</text>
</comment>
<feature type="transmembrane region" description="Helical" evidence="3">
    <location>
        <begin position="498"/>
        <end position="516"/>
    </location>
</feature>
<reference evidence="5" key="1">
    <citation type="submission" date="2022-03" db="EMBL/GenBank/DDBJ databases">
        <title>Identification of a novel bacterium isolated from mangrove sediments.</title>
        <authorList>
            <person name="Pan X."/>
        </authorList>
    </citation>
    <scope>NUCLEOTIDE SEQUENCE</scope>
    <source>
        <strain evidence="5">B2637</strain>
    </source>
</reference>
<dbReference type="Proteomes" id="UP001162802">
    <property type="component" value="Unassembled WGS sequence"/>
</dbReference>
<feature type="transmembrane region" description="Helical" evidence="3">
    <location>
        <begin position="583"/>
        <end position="600"/>
    </location>
</feature>
<dbReference type="SUPFAM" id="SSF52540">
    <property type="entry name" value="P-loop containing nucleoside triphosphate hydrolases"/>
    <property type="match status" value="1"/>
</dbReference>
<keyword evidence="1" id="KW-0175">Coiled coil</keyword>
<feature type="transmembrane region" description="Helical" evidence="3">
    <location>
        <begin position="554"/>
        <end position="571"/>
    </location>
</feature>
<dbReference type="EMBL" id="JALHAT010000005">
    <property type="protein sequence ID" value="MCJ1960213.1"/>
    <property type="molecule type" value="Genomic_DNA"/>
</dbReference>
<keyword evidence="3" id="KW-0472">Membrane</keyword>
<evidence type="ECO:0000313" key="5">
    <source>
        <dbReference type="EMBL" id="MCJ1960213.1"/>
    </source>
</evidence>
<organism evidence="5 6">
    <name type="scientific">Novosphingobium mangrovi</name>
    <name type="common">ex Hu et al. 2023</name>
    <dbReference type="NCBI Taxonomy" id="2930094"/>
    <lineage>
        <taxon>Bacteria</taxon>
        <taxon>Pseudomonadati</taxon>
        <taxon>Pseudomonadota</taxon>
        <taxon>Alphaproteobacteria</taxon>
        <taxon>Sphingomonadales</taxon>
        <taxon>Sphingomonadaceae</taxon>
        <taxon>Novosphingobium</taxon>
    </lineage>
</organism>
<feature type="coiled-coil region" evidence="1">
    <location>
        <begin position="260"/>
        <end position="294"/>
    </location>
</feature>
<name>A0ABT0AAI0_9SPHN</name>
<feature type="transmembrane region" description="Helical" evidence="3">
    <location>
        <begin position="647"/>
        <end position="670"/>
    </location>
</feature>
<evidence type="ECO:0000256" key="2">
    <source>
        <dbReference type="SAM" id="MobiDB-lite"/>
    </source>
</evidence>
<evidence type="ECO:0000256" key="1">
    <source>
        <dbReference type="SAM" id="Coils"/>
    </source>
</evidence>
<keyword evidence="3" id="KW-0812">Transmembrane</keyword>
<protein>
    <recommendedName>
        <fullName evidence="7">AAA+ ATPase domain-containing protein</fullName>
    </recommendedName>
</protein>
<feature type="transmembrane region" description="Helical" evidence="3">
    <location>
        <begin position="621"/>
        <end position="641"/>
    </location>
</feature>
<sequence length="1096" mass="120023">MTLSPLRLVLLVLVAIMALAVCETPLVAQPTAADGTPENAPEVAPAAQRAARIQALLAGNLDPAVDAHDLFGASLIGQDTPRLRLVARMVEDRDLYARAARDPAALGGLPPAQAQLALAEAAFLRLSDQRRRTLLESHEKAHRSYREAAEEKSSQAQELTRLKAELAALEAFLKGEAVPPGALDINLLDAANNAGQMALLRDTEIPDEAEPAEDASPALRIAWLKDQVALARRTIFRLPPDRLVQLAAASGVSSRSAQEVAQADARLKNANTRLSKAEQDARDAASEHERLVASERARLLKTEQAQAKFRADLVRGSASPDTVGDNALAWRRRALEAAEAGPATADALYPELVAELTKVRGELQAALEVSEAPSTPGLTPPALDRALSSDAPETRALETHRAALERDAALLTEAYAQRLWQQRSALREAMNLMNGARLTLLHALSGSMRGRVTGFGPEGVAQVRREVFEIVLELRFNFQAWRHTASDLLARVTSPSPAFVLAVLRLMLIAMAFAWWRKRGDTLLARAQMEAALKRPRTVLRSLQSAALQHWRQVRAPLDWLLLACVLWWLWPEDLALAGLRFLWIVVFWSLATVVTVRLVNELARGRGQDDPRAALRWKSLRLIAGSLLAIGLMLNLTRASVGEGAIYNWVVTVAWLLVPVVAVLLASWWRARIVSLAAADAGDSALLRWIARDPGGVTGVAGRIAVGVLLLAKGVRAVIARRVRDVALVREMLEQRARIAAERQVAEDKASGRFHRLPPETLAVFDPHRPPSTLRLGAERPGHLPMPPVPAGSLTLFVGERGLGKSSYLRDLARKSGKDMHHVHLEVPPCPPADWVERLPDQLAQEASGGAPLFITIDDIQRIITPAIGGLAALDRLIGQARHSCEEGHAWVFAISDAAWRFLQRARSERILFDAIHTLPVWTADELRALIERRSAQAGIAPDFSAMVDDGVFEFGEDVSVTERRKRGYFERLAEHVGGNPAIALDYWRRSLFVEAVTGTVTVRTFDTPPTESLAALPMPALFVLRVLLQMDFADKAAIHASTDLSDMQISDALRRLERMGAVTHTAPGYQIALNWWTTVARLLARQNLIVRETR</sequence>
<gene>
    <name evidence="5" type="ORF">MTR65_05950</name>
</gene>
<evidence type="ECO:0000256" key="3">
    <source>
        <dbReference type="SAM" id="Phobius"/>
    </source>
</evidence>
<dbReference type="InterPro" id="IPR027417">
    <property type="entry name" value="P-loop_NTPase"/>
</dbReference>
<keyword evidence="3" id="KW-1133">Transmembrane helix</keyword>
<feature type="chain" id="PRO_5046863261" description="AAA+ ATPase domain-containing protein" evidence="4">
    <location>
        <begin position="21"/>
        <end position="1096"/>
    </location>
</feature>
<feature type="region of interest" description="Disordered" evidence="2">
    <location>
        <begin position="368"/>
        <end position="392"/>
    </location>
</feature>
<keyword evidence="4" id="KW-0732">Signal</keyword>
<evidence type="ECO:0000256" key="4">
    <source>
        <dbReference type="SAM" id="SignalP"/>
    </source>
</evidence>
<keyword evidence="6" id="KW-1185">Reference proteome</keyword>
<accession>A0ABT0AAI0</accession>
<dbReference type="RefSeq" id="WP_243798094.1">
    <property type="nucleotide sequence ID" value="NZ_JALHAT010000005.1"/>
</dbReference>